<evidence type="ECO:0000256" key="3">
    <source>
        <dbReference type="ARBA" id="ARBA00022801"/>
    </source>
</evidence>
<dbReference type="PANTHER" id="PTHR43046">
    <property type="entry name" value="GDP-MANNOSE MANNOSYL HYDROLASE"/>
    <property type="match status" value="1"/>
</dbReference>
<keyword evidence="7" id="KW-1185">Reference proteome</keyword>
<dbReference type="PROSITE" id="PS00893">
    <property type="entry name" value="NUDIX_BOX"/>
    <property type="match status" value="1"/>
</dbReference>
<dbReference type="PRINTS" id="PR00502">
    <property type="entry name" value="NUDIXFAMILY"/>
</dbReference>
<sequence length="198" mass="21299">MSAATAAPAPLLTNLAFVFAWESPNGRSPTLAAVVPVISRAMADRHLIDVHVLLLDGNGHVLLSQRRDSNPAFDGLWHLPSGKLDAGESVLDAAVREAAEEVGVLIEAADLIHVHTIHVNGSGREPRLGLFFATHHWTGEPANREPDKCFKLAWFALDDLPEQIIDYPAAGIAAYRTGSTFSIRGWTPPSSTQRAAIS</sequence>
<name>A0A9W6VED1_9PSEU</name>
<accession>A0A9W6VED1</accession>
<evidence type="ECO:0000313" key="6">
    <source>
        <dbReference type="EMBL" id="GLY64372.1"/>
    </source>
</evidence>
<dbReference type="EMBL" id="BSTI01000002">
    <property type="protein sequence ID" value="GLY64372.1"/>
    <property type="molecule type" value="Genomic_DNA"/>
</dbReference>
<dbReference type="CDD" id="cd04683">
    <property type="entry name" value="NUDIX_Hydrolase"/>
    <property type="match status" value="1"/>
</dbReference>
<comment type="caution">
    <text evidence="6">The sequence shown here is derived from an EMBL/GenBank/DDBJ whole genome shotgun (WGS) entry which is preliminary data.</text>
</comment>
<evidence type="ECO:0000256" key="1">
    <source>
        <dbReference type="ARBA" id="ARBA00001946"/>
    </source>
</evidence>
<feature type="domain" description="Nudix hydrolase" evidence="5">
    <location>
        <begin position="45"/>
        <end position="180"/>
    </location>
</feature>
<dbReference type="GO" id="GO:0016787">
    <property type="term" value="F:hydrolase activity"/>
    <property type="evidence" value="ECO:0007669"/>
    <property type="project" value="UniProtKB-KW"/>
</dbReference>
<gene>
    <name evidence="6" type="ORF">Atai01_09910</name>
</gene>
<evidence type="ECO:0000256" key="2">
    <source>
        <dbReference type="ARBA" id="ARBA00005582"/>
    </source>
</evidence>
<dbReference type="PROSITE" id="PS51462">
    <property type="entry name" value="NUDIX"/>
    <property type="match status" value="1"/>
</dbReference>
<comment type="similarity">
    <text evidence="2 4">Belongs to the Nudix hydrolase family.</text>
</comment>
<dbReference type="PANTHER" id="PTHR43046:SF16">
    <property type="entry name" value="ADP-RIBOSE PYROPHOSPHATASE YJHB-RELATED"/>
    <property type="match status" value="1"/>
</dbReference>
<dbReference type="InterPro" id="IPR015797">
    <property type="entry name" value="NUDIX_hydrolase-like_dom_sf"/>
</dbReference>
<proteinExistence type="inferred from homology"/>
<organism evidence="6 7">
    <name type="scientific">Amycolatopsis taiwanensis</name>
    <dbReference type="NCBI Taxonomy" id="342230"/>
    <lineage>
        <taxon>Bacteria</taxon>
        <taxon>Bacillati</taxon>
        <taxon>Actinomycetota</taxon>
        <taxon>Actinomycetes</taxon>
        <taxon>Pseudonocardiales</taxon>
        <taxon>Pseudonocardiaceae</taxon>
        <taxon>Amycolatopsis</taxon>
    </lineage>
</organism>
<evidence type="ECO:0000313" key="7">
    <source>
        <dbReference type="Proteomes" id="UP001165136"/>
    </source>
</evidence>
<comment type="cofactor">
    <cofactor evidence="1">
        <name>Mg(2+)</name>
        <dbReference type="ChEBI" id="CHEBI:18420"/>
    </cofactor>
</comment>
<evidence type="ECO:0000259" key="5">
    <source>
        <dbReference type="PROSITE" id="PS51462"/>
    </source>
</evidence>
<dbReference type="Gene3D" id="3.90.79.10">
    <property type="entry name" value="Nucleoside Triphosphate Pyrophosphohydrolase"/>
    <property type="match status" value="1"/>
</dbReference>
<keyword evidence="3 4" id="KW-0378">Hydrolase</keyword>
<dbReference type="InterPro" id="IPR020476">
    <property type="entry name" value="Nudix_hydrolase"/>
</dbReference>
<dbReference type="InterPro" id="IPR020084">
    <property type="entry name" value="NUDIX_hydrolase_CS"/>
</dbReference>
<dbReference type="InterPro" id="IPR000086">
    <property type="entry name" value="NUDIX_hydrolase_dom"/>
</dbReference>
<dbReference type="Proteomes" id="UP001165136">
    <property type="component" value="Unassembled WGS sequence"/>
</dbReference>
<dbReference type="SUPFAM" id="SSF55811">
    <property type="entry name" value="Nudix"/>
    <property type="match status" value="1"/>
</dbReference>
<evidence type="ECO:0000256" key="4">
    <source>
        <dbReference type="RuleBase" id="RU003476"/>
    </source>
</evidence>
<reference evidence="6" key="1">
    <citation type="submission" date="2023-03" db="EMBL/GenBank/DDBJ databases">
        <title>Amycolatopsis taiwanensis NBRC 103393.</title>
        <authorList>
            <person name="Ichikawa N."/>
            <person name="Sato H."/>
            <person name="Tonouchi N."/>
        </authorList>
    </citation>
    <scope>NUCLEOTIDE SEQUENCE</scope>
    <source>
        <strain evidence="6">NBRC 103393</strain>
    </source>
</reference>
<dbReference type="Pfam" id="PF00293">
    <property type="entry name" value="NUDIX"/>
    <property type="match status" value="1"/>
</dbReference>
<dbReference type="AlphaFoldDB" id="A0A9W6VED1"/>
<protein>
    <recommendedName>
        <fullName evidence="5">Nudix hydrolase domain-containing protein</fullName>
    </recommendedName>
</protein>